<protein>
    <submittedName>
        <fullName evidence="3">Uncharacterized protein</fullName>
    </submittedName>
</protein>
<proteinExistence type="predicted"/>
<sequence length="72" mass="8051">MHHQVGLLLLVLWSISSLHREAHAGRYLMTEEHRTPKLLNSTRSGEDEADNGHGFIATVKREVPSGSDPLHN</sequence>
<accession>A0A7N0U5W7</accession>
<evidence type="ECO:0000313" key="3">
    <source>
        <dbReference type="EnsemblPlants" id="Kaladp0055s0410.1.v1.1.CDS.1"/>
    </source>
</evidence>
<dbReference type="AlphaFoldDB" id="A0A7N0U5W7"/>
<feature type="region of interest" description="Disordered" evidence="1">
    <location>
        <begin position="37"/>
        <end position="72"/>
    </location>
</feature>
<evidence type="ECO:0000313" key="4">
    <source>
        <dbReference type="Proteomes" id="UP000594263"/>
    </source>
</evidence>
<keyword evidence="4" id="KW-1185">Reference proteome</keyword>
<organism evidence="3 4">
    <name type="scientific">Kalanchoe fedtschenkoi</name>
    <name type="common">Lavender scallops</name>
    <name type="synonym">South American air plant</name>
    <dbReference type="NCBI Taxonomy" id="63787"/>
    <lineage>
        <taxon>Eukaryota</taxon>
        <taxon>Viridiplantae</taxon>
        <taxon>Streptophyta</taxon>
        <taxon>Embryophyta</taxon>
        <taxon>Tracheophyta</taxon>
        <taxon>Spermatophyta</taxon>
        <taxon>Magnoliopsida</taxon>
        <taxon>eudicotyledons</taxon>
        <taxon>Gunneridae</taxon>
        <taxon>Pentapetalae</taxon>
        <taxon>Saxifragales</taxon>
        <taxon>Crassulaceae</taxon>
        <taxon>Kalanchoe</taxon>
    </lineage>
</organism>
<keyword evidence="2" id="KW-0732">Signal</keyword>
<evidence type="ECO:0000256" key="1">
    <source>
        <dbReference type="SAM" id="MobiDB-lite"/>
    </source>
</evidence>
<name>A0A7N0U5W7_KALFE</name>
<feature type="signal peptide" evidence="2">
    <location>
        <begin position="1"/>
        <end position="24"/>
    </location>
</feature>
<evidence type="ECO:0000256" key="2">
    <source>
        <dbReference type="SAM" id="SignalP"/>
    </source>
</evidence>
<dbReference type="Gramene" id="Kaladp0055s0410.1.v1.1">
    <property type="protein sequence ID" value="Kaladp0055s0410.1.v1.1.CDS.1"/>
    <property type="gene ID" value="Kaladp0055s0410.v1.1"/>
</dbReference>
<feature type="chain" id="PRO_5029685038" evidence="2">
    <location>
        <begin position="25"/>
        <end position="72"/>
    </location>
</feature>
<reference evidence="3" key="1">
    <citation type="submission" date="2021-01" db="UniProtKB">
        <authorList>
            <consortium name="EnsemblPlants"/>
        </authorList>
    </citation>
    <scope>IDENTIFICATION</scope>
</reference>
<dbReference type="EnsemblPlants" id="Kaladp0055s0410.1.v1.1">
    <property type="protein sequence ID" value="Kaladp0055s0410.1.v1.1.CDS.1"/>
    <property type="gene ID" value="Kaladp0055s0410.v1.1"/>
</dbReference>
<dbReference type="Proteomes" id="UP000594263">
    <property type="component" value="Unplaced"/>
</dbReference>